<name>A0A6V7GT70_9HYME</name>
<feature type="non-terminal residue" evidence="1">
    <location>
        <position position="506"/>
    </location>
</feature>
<accession>A0A6V7GT70</accession>
<evidence type="ECO:0000313" key="2">
    <source>
        <dbReference type="Proteomes" id="UP000752696"/>
    </source>
</evidence>
<dbReference type="EMBL" id="CAJDYZ010000111">
    <property type="protein sequence ID" value="CAD1468126.1"/>
    <property type="molecule type" value="Genomic_DNA"/>
</dbReference>
<gene>
    <name evidence="1" type="ORF">MHI_LOCUS23564</name>
</gene>
<dbReference type="OrthoDB" id="7696949at2759"/>
<keyword evidence="2" id="KW-1185">Reference proteome</keyword>
<feature type="non-terminal residue" evidence="1">
    <location>
        <position position="1"/>
    </location>
</feature>
<dbReference type="AlphaFoldDB" id="A0A6V7GT70"/>
<protein>
    <submittedName>
        <fullName evidence="1">Uncharacterized protein</fullName>
    </submittedName>
</protein>
<reference evidence="1" key="1">
    <citation type="submission" date="2020-07" db="EMBL/GenBank/DDBJ databases">
        <authorList>
            <person name="Nazaruddin N."/>
        </authorList>
    </citation>
    <scope>NUCLEOTIDE SEQUENCE</scope>
</reference>
<comment type="caution">
    <text evidence="1">The sequence shown here is derived from an EMBL/GenBank/DDBJ whole genome shotgun (WGS) entry which is preliminary data.</text>
</comment>
<proteinExistence type="predicted"/>
<evidence type="ECO:0000313" key="1">
    <source>
        <dbReference type="EMBL" id="CAD1468126.1"/>
    </source>
</evidence>
<sequence length="506" mass="58748">LIRGNKANDDDNSFIIKERKNSSAKQRFLRNNICNFSKFRMKNDSQKIKQYEKRCKLKTLLQEKKKLLAPCENKLETSTNNIDLTKQLSLKMSFSSLHIKDVPKSISNKWDIKDPENFETSELSTQNINSIYRNSYQNDKSICFSDTDLKFLIIPLSSKKSDSLNDDILLCKWDSENINNSRRQNNVSSKLIELKFEDTDSLNDNKQKYKISTVKSTNSLLAKNLATDSKYFSDSAANKLDTLSNAFLNKLKRSTNSCINSTLSDVSNTIKITNNQILSINSKTNNISTCITDKTNGAKKDKLKELKSEINLTDAHFKKIQEKMKSSIDILRCNIKEAQNYRKISNSNENCIHTLLVKTDTFRNYIAEPTASEKLVSNNNNSFILSDNKSEICEIYDELGILFSQYLKLQTRPCQRKYCSLKRYLKQKIQHTTKKCQTRFNYQHVYPYDQRPACNSGNVCIDTYDELKLMYKSSTERKNIYQRMFKRRKHFLNQPCILSNQNFAIT</sequence>
<dbReference type="Proteomes" id="UP000752696">
    <property type="component" value="Unassembled WGS sequence"/>
</dbReference>
<organism evidence="1 2">
    <name type="scientific">Heterotrigona itama</name>
    <dbReference type="NCBI Taxonomy" id="395501"/>
    <lineage>
        <taxon>Eukaryota</taxon>
        <taxon>Metazoa</taxon>
        <taxon>Ecdysozoa</taxon>
        <taxon>Arthropoda</taxon>
        <taxon>Hexapoda</taxon>
        <taxon>Insecta</taxon>
        <taxon>Pterygota</taxon>
        <taxon>Neoptera</taxon>
        <taxon>Endopterygota</taxon>
        <taxon>Hymenoptera</taxon>
        <taxon>Apocrita</taxon>
        <taxon>Aculeata</taxon>
        <taxon>Apoidea</taxon>
        <taxon>Anthophila</taxon>
        <taxon>Apidae</taxon>
        <taxon>Heterotrigona</taxon>
    </lineage>
</organism>